<dbReference type="InterPro" id="IPR021823">
    <property type="entry name" value="DUF3408"/>
</dbReference>
<gene>
    <name evidence="2" type="ORF">DXB65_04845</name>
</gene>
<feature type="compositionally biased region" description="Basic and acidic residues" evidence="1">
    <location>
        <begin position="1"/>
        <end position="15"/>
    </location>
</feature>
<proteinExistence type="predicted"/>
<accession>A0A3E5BLB3</accession>
<dbReference type="Proteomes" id="UP000260983">
    <property type="component" value="Unassembled WGS sequence"/>
</dbReference>
<comment type="caution">
    <text evidence="2">The sequence shown here is derived from an EMBL/GenBank/DDBJ whole genome shotgun (WGS) entry which is preliminary data.</text>
</comment>
<name>A0A3E5BLB3_9BACE</name>
<organism evidence="2 3">
    <name type="scientific">Bacteroides oleiciplenus</name>
    <dbReference type="NCBI Taxonomy" id="626931"/>
    <lineage>
        <taxon>Bacteria</taxon>
        <taxon>Pseudomonadati</taxon>
        <taxon>Bacteroidota</taxon>
        <taxon>Bacteroidia</taxon>
        <taxon>Bacteroidales</taxon>
        <taxon>Bacteroidaceae</taxon>
        <taxon>Bacteroides</taxon>
    </lineage>
</organism>
<evidence type="ECO:0000313" key="3">
    <source>
        <dbReference type="Proteomes" id="UP000260983"/>
    </source>
</evidence>
<sequence>MKKQQADKPIDEELLMRMMAGETEKPQGNGDAPETEETGQEAEEPEQETEKRETAVPMENRVAGKVADGKVQDGKTADGKRRKVKQAADYDTTFLKGMDIPARYGKPVYVRREYHERIAKISMMLTGGKVSLSAYIDNVLAQHFEQYREEIEAAYAGKMEKLF</sequence>
<evidence type="ECO:0000256" key="1">
    <source>
        <dbReference type="SAM" id="MobiDB-lite"/>
    </source>
</evidence>
<feature type="compositionally biased region" description="Acidic residues" evidence="1">
    <location>
        <begin position="33"/>
        <end position="47"/>
    </location>
</feature>
<dbReference type="AlphaFoldDB" id="A0A3E5BLB3"/>
<dbReference type="Pfam" id="PF11888">
    <property type="entry name" value="DUF3408"/>
    <property type="match status" value="1"/>
</dbReference>
<evidence type="ECO:0000313" key="2">
    <source>
        <dbReference type="EMBL" id="RGN38175.1"/>
    </source>
</evidence>
<feature type="compositionally biased region" description="Basic and acidic residues" evidence="1">
    <location>
        <begin position="67"/>
        <end position="79"/>
    </location>
</feature>
<dbReference type="EMBL" id="QSUL01000003">
    <property type="protein sequence ID" value="RGN38175.1"/>
    <property type="molecule type" value="Genomic_DNA"/>
</dbReference>
<feature type="region of interest" description="Disordered" evidence="1">
    <location>
        <begin position="1"/>
        <end position="86"/>
    </location>
</feature>
<dbReference type="RefSeq" id="WP_117723516.1">
    <property type="nucleotide sequence ID" value="NZ_QSUL01000003.1"/>
</dbReference>
<reference evidence="2 3" key="1">
    <citation type="submission" date="2018-08" db="EMBL/GenBank/DDBJ databases">
        <title>A genome reference for cultivated species of the human gut microbiota.</title>
        <authorList>
            <person name="Zou Y."/>
            <person name="Xue W."/>
            <person name="Luo G."/>
        </authorList>
    </citation>
    <scope>NUCLEOTIDE SEQUENCE [LARGE SCALE GENOMIC DNA]</scope>
    <source>
        <strain evidence="2 3">OM05-15BH</strain>
    </source>
</reference>
<protein>
    <submittedName>
        <fullName evidence="2">DUF3408 domain-containing protein</fullName>
    </submittedName>
</protein>